<organism evidence="1 2">
    <name type="scientific">Sutcliffiella horikoshii</name>
    <dbReference type="NCBI Taxonomy" id="79883"/>
    <lineage>
        <taxon>Bacteria</taxon>
        <taxon>Bacillati</taxon>
        <taxon>Bacillota</taxon>
        <taxon>Bacilli</taxon>
        <taxon>Bacillales</taxon>
        <taxon>Bacillaceae</taxon>
        <taxon>Sutcliffiella</taxon>
    </lineage>
</organism>
<evidence type="ECO:0000313" key="1">
    <source>
        <dbReference type="EMBL" id="ART78727.1"/>
    </source>
</evidence>
<dbReference type="Gene3D" id="3.10.129.130">
    <property type="match status" value="1"/>
</dbReference>
<accession>A0ABM6KQK3</accession>
<dbReference type="RefSeq" id="WP_088020451.1">
    <property type="nucleotide sequence ID" value="NZ_CP020881.1"/>
</dbReference>
<name>A0ABM6KQK3_9BACI</name>
<protein>
    <recommendedName>
        <fullName evidence="3">Type III toxin-antitoxin system ToxN/AbiQ family toxin</fullName>
    </recommendedName>
</protein>
<dbReference type="Proteomes" id="UP000195573">
    <property type="component" value="Plasmid unnamed1"/>
</dbReference>
<dbReference type="GeneID" id="96741015"/>
<evidence type="ECO:0000313" key="2">
    <source>
        <dbReference type="Proteomes" id="UP000195573"/>
    </source>
</evidence>
<dbReference type="InterPro" id="IPR025911">
    <property type="entry name" value="ToxN/AbiQ_toxin"/>
</dbReference>
<evidence type="ECO:0008006" key="3">
    <source>
        <dbReference type="Google" id="ProtNLM"/>
    </source>
</evidence>
<proteinExistence type="predicted"/>
<gene>
    <name evidence="1" type="ORF">B4U37_21690</name>
</gene>
<keyword evidence="1" id="KW-0614">Plasmid</keyword>
<dbReference type="InterPro" id="IPR053735">
    <property type="entry name" value="Type_III_TA_endoRNase"/>
</dbReference>
<sequence length="172" mass="19582">MMLCGIESSYLDFLRKTDKNVSTDPTKNRKFVGILFEVNGYIYCAPLTSPKPKHKKMSDKQPDIYKVDSGKLGLINLNNMIPVTESVIIRIDINKEPQEDYRNLMTKQMIHIRKDEDLIKKKANKLYKIVGSGKQPKLNDRCCDFIELEKAAPGYILSQQQTASAISKPATK</sequence>
<reference evidence="1 2" key="1">
    <citation type="submission" date="2017-04" db="EMBL/GenBank/DDBJ databases">
        <title>Complete Genome Sequence of the Bacillus horikoshii 20a strain from Cuatro Cienegas, Coahuila, Mexico.</title>
        <authorList>
            <person name="Zarza E."/>
            <person name="Alcaraz L.D."/>
            <person name="Aguilar-Salinas B."/>
            <person name="Islas A."/>
            <person name="Olmedo-Alvarez G."/>
        </authorList>
    </citation>
    <scope>NUCLEOTIDE SEQUENCE [LARGE SCALE GENOMIC DNA]</scope>
    <source>
        <strain evidence="1 2">20a</strain>
        <plasmid evidence="1 2">unnamed1</plasmid>
    </source>
</reference>
<keyword evidence="2" id="KW-1185">Reference proteome</keyword>
<geneLocation type="plasmid" evidence="1 2">
    <name>unnamed1</name>
</geneLocation>
<dbReference type="Pfam" id="PF13958">
    <property type="entry name" value="ToxN_toxin"/>
    <property type="match status" value="1"/>
</dbReference>
<dbReference type="EMBL" id="CP020881">
    <property type="protein sequence ID" value="ART78727.1"/>
    <property type="molecule type" value="Genomic_DNA"/>
</dbReference>